<accession>A0A0A9HGJ2</accession>
<reference evidence="1" key="2">
    <citation type="journal article" date="2015" name="Data Brief">
        <title>Shoot transcriptome of the giant reed, Arundo donax.</title>
        <authorList>
            <person name="Barrero R.A."/>
            <person name="Guerrero F.D."/>
            <person name="Moolhuijzen P."/>
            <person name="Goolsby J.A."/>
            <person name="Tidwell J."/>
            <person name="Bellgard S.E."/>
            <person name="Bellgard M.I."/>
        </authorList>
    </citation>
    <scope>NUCLEOTIDE SEQUENCE</scope>
    <source>
        <tissue evidence="1">Shoot tissue taken approximately 20 cm above the soil surface</tissue>
    </source>
</reference>
<reference evidence="1" key="1">
    <citation type="submission" date="2014-09" db="EMBL/GenBank/DDBJ databases">
        <authorList>
            <person name="Magalhaes I.L.F."/>
            <person name="Oliveira U."/>
            <person name="Santos F.R."/>
            <person name="Vidigal T.H.D.A."/>
            <person name="Brescovit A.D."/>
            <person name="Santos A.J."/>
        </authorList>
    </citation>
    <scope>NUCLEOTIDE SEQUENCE</scope>
    <source>
        <tissue evidence="1">Shoot tissue taken approximately 20 cm above the soil surface</tissue>
    </source>
</reference>
<name>A0A0A9HGJ2_ARUDO</name>
<sequence length="41" mass="4812">MHPGPLIDYRQSTFYSTIKASHTEYPAELVKRMKPYPTLSR</sequence>
<proteinExistence type="predicted"/>
<protein>
    <submittedName>
        <fullName evidence="1">Uncharacterized protein</fullName>
    </submittedName>
</protein>
<dbReference type="AlphaFoldDB" id="A0A0A9HGJ2"/>
<evidence type="ECO:0000313" key="1">
    <source>
        <dbReference type="EMBL" id="JAE32013.1"/>
    </source>
</evidence>
<organism evidence="1">
    <name type="scientific">Arundo donax</name>
    <name type="common">Giant reed</name>
    <name type="synonym">Donax arundinaceus</name>
    <dbReference type="NCBI Taxonomy" id="35708"/>
    <lineage>
        <taxon>Eukaryota</taxon>
        <taxon>Viridiplantae</taxon>
        <taxon>Streptophyta</taxon>
        <taxon>Embryophyta</taxon>
        <taxon>Tracheophyta</taxon>
        <taxon>Spermatophyta</taxon>
        <taxon>Magnoliopsida</taxon>
        <taxon>Liliopsida</taxon>
        <taxon>Poales</taxon>
        <taxon>Poaceae</taxon>
        <taxon>PACMAD clade</taxon>
        <taxon>Arundinoideae</taxon>
        <taxon>Arundineae</taxon>
        <taxon>Arundo</taxon>
    </lineage>
</organism>
<dbReference type="EMBL" id="GBRH01165883">
    <property type="protein sequence ID" value="JAE32013.1"/>
    <property type="molecule type" value="Transcribed_RNA"/>
</dbReference>